<accession>A0AAP4F7Q9</accession>
<keyword evidence="3" id="KW-1003">Cell membrane</keyword>
<dbReference type="GO" id="GO:0022857">
    <property type="term" value="F:transmembrane transporter activity"/>
    <property type="evidence" value="ECO:0007669"/>
    <property type="project" value="TreeGrafter"/>
</dbReference>
<comment type="caution">
    <text evidence="11">The sequence shown here is derived from an EMBL/GenBank/DDBJ whole genome shotgun (WGS) entry which is preliminary data.</text>
</comment>
<dbReference type="Proteomes" id="UP001226160">
    <property type="component" value="Unassembled WGS sequence"/>
</dbReference>
<evidence type="ECO:0000313" key="11">
    <source>
        <dbReference type="EMBL" id="MDK4325809.1"/>
    </source>
</evidence>
<keyword evidence="7 9" id="KW-0472">Membrane</keyword>
<feature type="transmembrane region" description="Helical" evidence="9">
    <location>
        <begin position="12"/>
        <end position="32"/>
    </location>
</feature>
<keyword evidence="4" id="KW-0997">Cell inner membrane</keyword>
<dbReference type="GO" id="GO:0015740">
    <property type="term" value="P:C4-dicarboxylate transport"/>
    <property type="evidence" value="ECO:0007669"/>
    <property type="project" value="TreeGrafter"/>
</dbReference>
<dbReference type="AlphaFoldDB" id="A0AAP4F7Q9"/>
<dbReference type="RefSeq" id="WP_284589575.1">
    <property type="nucleotide sequence ID" value="NZ_JASNVP010000004.1"/>
</dbReference>
<evidence type="ECO:0000256" key="3">
    <source>
        <dbReference type="ARBA" id="ARBA00022475"/>
    </source>
</evidence>
<reference evidence="11" key="1">
    <citation type="submission" date="2023-05" db="EMBL/GenBank/DDBJ databases">
        <title>Metabolic capabilities are highly conserved among human nasal-associated Corynebacterium species in pangenomic analyses.</title>
        <authorList>
            <person name="Tran T.H."/>
            <person name="Roberts A.Q."/>
            <person name="Escapa I.F."/>
            <person name="Gao W."/>
            <person name="Conlan S."/>
            <person name="Kong H."/>
            <person name="Segre J.A."/>
            <person name="Kelly M.S."/>
            <person name="Lemon K.P."/>
        </authorList>
    </citation>
    <scope>NUCLEOTIDE SEQUENCE</scope>
    <source>
        <strain evidence="11">KPL2654</strain>
    </source>
</reference>
<name>A0AAP4F7Q9_9CORY</name>
<protein>
    <submittedName>
        <fullName evidence="11">TRAP transporter small permease</fullName>
    </submittedName>
</protein>
<feature type="transmembrane region" description="Helical" evidence="9">
    <location>
        <begin position="123"/>
        <end position="145"/>
    </location>
</feature>
<sequence length="166" mass="18177">MNRWITNIEAWVAKGFLLAVFIVVVLQVFTRYVLNAPLSWTEEVARLCLVWLTFSSAILVANRDDHLTVDLVYDQLPGKISRLVDVIGKTIGAATSAVMGFAGFVMSSLMVDVRLPATDLPVMLLYSASCIGFFLIFIHSAWNIVSVIRGGDDVQHASGTTVKEAS</sequence>
<keyword evidence="2" id="KW-0813">Transport</keyword>
<evidence type="ECO:0000256" key="8">
    <source>
        <dbReference type="ARBA" id="ARBA00038436"/>
    </source>
</evidence>
<dbReference type="GO" id="GO:0005886">
    <property type="term" value="C:plasma membrane"/>
    <property type="evidence" value="ECO:0007669"/>
    <property type="project" value="UniProtKB-SubCell"/>
</dbReference>
<comment type="subcellular location">
    <subcellularLocation>
        <location evidence="1">Cell inner membrane</location>
        <topology evidence="1">Multi-pass membrane protein</topology>
    </subcellularLocation>
</comment>
<comment type="similarity">
    <text evidence="8">Belongs to the TRAP transporter small permease family.</text>
</comment>
<evidence type="ECO:0000256" key="1">
    <source>
        <dbReference type="ARBA" id="ARBA00004429"/>
    </source>
</evidence>
<evidence type="ECO:0000256" key="4">
    <source>
        <dbReference type="ARBA" id="ARBA00022519"/>
    </source>
</evidence>
<dbReference type="Pfam" id="PF04290">
    <property type="entry name" value="DctQ"/>
    <property type="match status" value="1"/>
</dbReference>
<proteinExistence type="inferred from homology"/>
<dbReference type="PANTHER" id="PTHR35011:SF11">
    <property type="entry name" value="TRAP TRANSPORTER SMALL PERMEASE PROTEIN"/>
    <property type="match status" value="1"/>
</dbReference>
<feature type="transmembrane region" description="Helical" evidence="9">
    <location>
        <begin position="83"/>
        <end position="111"/>
    </location>
</feature>
<evidence type="ECO:0000256" key="9">
    <source>
        <dbReference type="SAM" id="Phobius"/>
    </source>
</evidence>
<organism evidence="11 12">
    <name type="scientific">Corynebacterium propinquum</name>
    <dbReference type="NCBI Taxonomy" id="43769"/>
    <lineage>
        <taxon>Bacteria</taxon>
        <taxon>Bacillati</taxon>
        <taxon>Actinomycetota</taxon>
        <taxon>Actinomycetes</taxon>
        <taxon>Mycobacteriales</taxon>
        <taxon>Corynebacteriaceae</taxon>
        <taxon>Corynebacterium</taxon>
    </lineage>
</organism>
<gene>
    <name evidence="11" type="ORF">QPX54_04665</name>
</gene>
<feature type="transmembrane region" description="Helical" evidence="9">
    <location>
        <begin position="44"/>
        <end position="62"/>
    </location>
</feature>
<dbReference type="InterPro" id="IPR007387">
    <property type="entry name" value="TRAP_DctQ"/>
</dbReference>
<evidence type="ECO:0000256" key="5">
    <source>
        <dbReference type="ARBA" id="ARBA00022692"/>
    </source>
</evidence>
<evidence type="ECO:0000256" key="7">
    <source>
        <dbReference type="ARBA" id="ARBA00023136"/>
    </source>
</evidence>
<evidence type="ECO:0000313" key="12">
    <source>
        <dbReference type="Proteomes" id="UP001226160"/>
    </source>
</evidence>
<dbReference type="EMBL" id="JASNVP010000004">
    <property type="protein sequence ID" value="MDK4325809.1"/>
    <property type="molecule type" value="Genomic_DNA"/>
</dbReference>
<feature type="domain" description="Tripartite ATP-independent periplasmic transporters DctQ component" evidence="10">
    <location>
        <begin position="21"/>
        <end position="149"/>
    </location>
</feature>
<evidence type="ECO:0000256" key="6">
    <source>
        <dbReference type="ARBA" id="ARBA00022989"/>
    </source>
</evidence>
<keyword evidence="5 9" id="KW-0812">Transmembrane</keyword>
<evidence type="ECO:0000256" key="2">
    <source>
        <dbReference type="ARBA" id="ARBA00022448"/>
    </source>
</evidence>
<keyword evidence="6 9" id="KW-1133">Transmembrane helix</keyword>
<dbReference type="InterPro" id="IPR055348">
    <property type="entry name" value="DctQ"/>
</dbReference>
<dbReference type="PANTHER" id="PTHR35011">
    <property type="entry name" value="2,3-DIKETO-L-GULONATE TRAP TRANSPORTER SMALL PERMEASE PROTEIN YIAM"/>
    <property type="match status" value="1"/>
</dbReference>
<evidence type="ECO:0000259" key="10">
    <source>
        <dbReference type="Pfam" id="PF04290"/>
    </source>
</evidence>